<dbReference type="InterPro" id="IPR007175">
    <property type="entry name" value="Rpr2/Snm1/Rpp21"/>
</dbReference>
<dbReference type="HOGENOM" id="CLU_440179_0_0_1"/>
<dbReference type="GO" id="GO:0005655">
    <property type="term" value="C:nucleolar ribonuclease P complex"/>
    <property type="evidence" value="ECO:0007669"/>
    <property type="project" value="TreeGrafter"/>
</dbReference>
<sequence length="621" mass="68842">MSLQSTSIRGYQKYSTKTYDFRIARDNKMQSRKSELCPRMSEKSARRATIVERMRGRVVVPPTVLDVWLCFERMLLFLAPGAFLCFGLLSYFTRNAQTSSSRHKSGLKLKDWDEHILKFLETAGLDQAARGFKLDVMVMNHNSEKRLLVALEQLCSVVAGKASVVVGADTKTEMDPPNSDLDEIKQRYLPAGVMTPSQNTKAISRFLSDVRARTDQSNRDEFVRRKHPGKGSARTDAVKLNRDVQMKYDIVKNEDGPLGKTMKTGEIPKRPVGAGDKSSGVNERFQAVETHLGLRYVPAPPADYMLRVKHIEEHIIRLEKEYPPWAALHFNQPNRGWPPPPRDSIIVIPPHLTSSTPSAPAPSGSDTKGKHRAGKESSLLRAALDKLEVQKALDGQVIDADLKSGTSHRTDDHQAPVIMAKKAQNKADQPPLVIPNRDLMQRMNFLYQASATLARSGAHPETGRLARKHVKTIKGIASGAVVKIVKRMLCKGCNAVLVPGSSASVRVKTSRPHGRVISYTCFSCREVRVIPAAPTIQSHQAPQVQGKITTESTCTSEQRAGGNDVHVSTANDDIDDNVQPSATAPKTDQHRRRRSKARPVPFFARVDAGHVIFRGIERMDG</sequence>
<evidence type="ECO:0000256" key="1">
    <source>
        <dbReference type="ARBA" id="ARBA00022694"/>
    </source>
</evidence>
<organism evidence="6 7">
    <name type="scientific">Thanatephorus cucumeris (strain AG1-IA)</name>
    <name type="common">Rice sheath blight fungus</name>
    <name type="synonym">Rhizoctonia solani</name>
    <dbReference type="NCBI Taxonomy" id="983506"/>
    <lineage>
        <taxon>Eukaryota</taxon>
        <taxon>Fungi</taxon>
        <taxon>Dikarya</taxon>
        <taxon>Basidiomycota</taxon>
        <taxon>Agaricomycotina</taxon>
        <taxon>Agaricomycetes</taxon>
        <taxon>Cantharellales</taxon>
        <taxon>Ceratobasidiaceae</taxon>
        <taxon>Rhizoctonia</taxon>
        <taxon>Rhizoctonia solani AG-1</taxon>
    </lineage>
</organism>
<evidence type="ECO:0000256" key="5">
    <source>
        <dbReference type="SAM" id="MobiDB-lite"/>
    </source>
</evidence>
<keyword evidence="2" id="KW-0479">Metal-binding</keyword>
<dbReference type="Pfam" id="PF04032">
    <property type="entry name" value="Rpr2"/>
    <property type="match status" value="1"/>
</dbReference>
<keyword evidence="1" id="KW-0819">tRNA processing</keyword>
<comment type="caution">
    <text evidence="6">The sequence shown here is derived from an EMBL/GenBank/DDBJ whole genome shotgun (WGS) entry which is preliminary data.</text>
</comment>
<reference evidence="6 7" key="1">
    <citation type="journal article" date="2013" name="Nat. Commun.">
        <title>The evolution and pathogenic mechanisms of the rice sheath blight pathogen.</title>
        <authorList>
            <person name="Zheng A."/>
            <person name="Lin R."/>
            <person name="Xu L."/>
            <person name="Qin P."/>
            <person name="Tang C."/>
            <person name="Ai P."/>
            <person name="Zhang D."/>
            <person name="Liu Y."/>
            <person name="Sun Z."/>
            <person name="Feng H."/>
            <person name="Wang Y."/>
            <person name="Chen Y."/>
            <person name="Liang X."/>
            <person name="Fu R."/>
            <person name="Li Q."/>
            <person name="Zhang J."/>
            <person name="Yu X."/>
            <person name="Xie Z."/>
            <person name="Ding L."/>
            <person name="Guan P."/>
            <person name="Tang J."/>
            <person name="Liang Y."/>
            <person name="Wang S."/>
            <person name="Deng Q."/>
            <person name="Li S."/>
            <person name="Zhu J."/>
            <person name="Wang L."/>
            <person name="Liu H."/>
            <person name="Li P."/>
        </authorList>
    </citation>
    <scope>NUCLEOTIDE SEQUENCE [LARGE SCALE GENOMIC DNA]</scope>
    <source>
        <strain evidence="7">AG-1 IA</strain>
    </source>
</reference>
<keyword evidence="3" id="KW-0862">Zinc</keyword>
<protein>
    <submittedName>
        <fullName evidence="6">Rpr2 domain-containing protein</fullName>
    </submittedName>
</protein>
<dbReference type="STRING" id="983506.L8WQ52"/>
<evidence type="ECO:0000313" key="6">
    <source>
        <dbReference type="EMBL" id="ELU38464.1"/>
    </source>
</evidence>
<comment type="similarity">
    <text evidence="4">Belongs to the eukaryotic/archaeal RNase P protein component 4 family.</text>
</comment>
<feature type="region of interest" description="Disordered" evidence="5">
    <location>
        <begin position="349"/>
        <end position="375"/>
    </location>
</feature>
<name>L8WQ52_THACA</name>
<keyword evidence="7" id="KW-1185">Reference proteome</keyword>
<dbReference type="OrthoDB" id="5531344at2759"/>
<evidence type="ECO:0000313" key="7">
    <source>
        <dbReference type="Proteomes" id="UP000011668"/>
    </source>
</evidence>
<gene>
    <name evidence="6" type="ORF">AG1IA_07504</name>
</gene>
<dbReference type="GO" id="GO:0046872">
    <property type="term" value="F:metal ion binding"/>
    <property type="evidence" value="ECO:0007669"/>
    <property type="project" value="UniProtKB-KW"/>
</dbReference>
<dbReference type="AlphaFoldDB" id="L8WQ52"/>
<feature type="region of interest" description="Disordered" evidence="5">
    <location>
        <begin position="255"/>
        <end position="280"/>
    </location>
</feature>
<feature type="region of interest" description="Disordered" evidence="5">
    <location>
        <begin position="550"/>
        <end position="601"/>
    </location>
</feature>
<dbReference type="Proteomes" id="UP000011668">
    <property type="component" value="Unassembled WGS sequence"/>
</dbReference>
<evidence type="ECO:0000256" key="4">
    <source>
        <dbReference type="ARBA" id="ARBA00038402"/>
    </source>
</evidence>
<proteinExistence type="inferred from homology"/>
<dbReference type="GO" id="GO:0008033">
    <property type="term" value="P:tRNA processing"/>
    <property type="evidence" value="ECO:0007669"/>
    <property type="project" value="UniProtKB-KW"/>
</dbReference>
<accession>L8WQ52</accession>
<evidence type="ECO:0000256" key="2">
    <source>
        <dbReference type="ARBA" id="ARBA00022723"/>
    </source>
</evidence>
<dbReference type="PANTHER" id="PTHR14742:SF0">
    <property type="entry name" value="RIBONUCLEASE P PROTEIN SUBUNIT P21"/>
    <property type="match status" value="1"/>
</dbReference>
<dbReference type="Gene3D" id="6.20.50.20">
    <property type="match status" value="1"/>
</dbReference>
<dbReference type="PANTHER" id="PTHR14742">
    <property type="entry name" value="RIBONUCLEASE P SUBUNIT P21"/>
    <property type="match status" value="1"/>
</dbReference>
<dbReference type="EMBL" id="AFRT01002160">
    <property type="protein sequence ID" value="ELU38464.1"/>
    <property type="molecule type" value="Genomic_DNA"/>
</dbReference>
<evidence type="ECO:0000256" key="3">
    <source>
        <dbReference type="ARBA" id="ARBA00022833"/>
    </source>
</evidence>
<feature type="compositionally biased region" description="Low complexity" evidence="5">
    <location>
        <begin position="349"/>
        <end position="365"/>
    </location>
</feature>